<dbReference type="Proteomes" id="UP000024635">
    <property type="component" value="Unassembled WGS sequence"/>
</dbReference>
<sequence>MQRIEAAIECAVKSRKYGVLITETFDLARSQAQSAVSKGLTPFPVVVKDCFAVEGYKMTCASKMLENYVPPYTATVVQRLLDKGGCIIGKANMDEFCMGTSSVLGHFGPVKSALTEDVADDWLVPGGSSGGSAVAVQLGIAEMFNFFSCSGIGSDTGGSSRNPAAFNGIFGLKPTYGVLSRHGLVPLVNSLDVPSILAKSATSCWKSLGMCSYLPLATTLSWFLHLLFCLQMMTGTDKQDSTSTNLPLSDGCSSLSGLRIGIPKEYHNEFLSDDAWKVWNHAANLLHRKGAEIVEVSLPHTKYSLICYQVISAADIASNMARYDSIEYGHRSKNEKSTFNLYASSRSEAFNTVVKRRIMAGNYFLMREWVVLVLHSFVSWFSSSCPNNVLYSVPWGKKAGEMPQRRRARGGAQNSEWVQRKIDTVHEYSTIVACETECSKHSPYRNRKEHFDKALRVRRVIAREIYDMFGSVDLLLTPTATGPPPLFSKLRQGFYKREDQDDFYTQPANLAGVPAISVPCGSSDNLPIGVQLIGNLLKDRLVCDVAQLLYDAALDSR</sequence>
<proteinExistence type="predicted"/>
<name>A0A016VLT1_9BILA</name>
<dbReference type="PANTHER" id="PTHR11895">
    <property type="entry name" value="TRANSAMIDASE"/>
    <property type="match status" value="1"/>
</dbReference>
<organism evidence="2 3">
    <name type="scientific">Ancylostoma ceylanicum</name>
    <dbReference type="NCBI Taxonomy" id="53326"/>
    <lineage>
        <taxon>Eukaryota</taxon>
        <taxon>Metazoa</taxon>
        <taxon>Ecdysozoa</taxon>
        <taxon>Nematoda</taxon>
        <taxon>Chromadorea</taxon>
        <taxon>Rhabditida</taxon>
        <taxon>Rhabditina</taxon>
        <taxon>Rhabditomorpha</taxon>
        <taxon>Strongyloidea</taxon>
        <taxon>Ancylostomatidae</taxon>
        <taxon>Ancylostomatinae</taxon>
        <taxon>Ancylostoma</taxon>
    </lineage>
</organism>
<feature type="domain" description="Amidase" evidence="1">
    <location>
        <begin position="445"/>
        <end position="543"/>
    </location>
</feature>
<dbReference type="GO" id="GO:0032543">
    <property type="term" value="P:mitochondrial translation"/>
    <property type="evidence" value="ECO:0007669"/>
    <property type="project" value="TreeGrafter"/>
</dbReference>
<dbReference type="STRING" id="53326.A0A016VLT1"/>
<dbReference type="EMBL" id="JARK01001344">
    <property type="protein sequence ID" value="EYC27977.1"/>
    <property type="molecule type" value="Genomic_DNA"/>
</dbReference>
<dbReference type="Gene3D" id="3.90.1300.10">
    <property type="entry name" value="Amidase signature (AS) domain"/>
    <property type="match status" value="2"/>
</dbReference>
<dbReference type="InterPro" id="IPR036928">
    <property type="entry name" value="AS_sf"/>
</dbReference>
<keyword evidence="3" id="KW-1185">Reference proteome</keyword>
<dbReference type="InterPro" id="IPR000120">
    <property type="entry name" value="Amidase"/>
</dbReference>
<gene>
    <name evidence="2" type="primary">Acey_s0008.g272</name>
    <name evidence="2" type="synonym">Acey-Y41D4A.6</name>
    <name evidence="2" type="ORF">Y032_0008g272</name>
</gene>
<feature type="domain" description="Amidase" evidence="1">
    <location>
        <begin position="228"/>
        <end position="367"/>
    </location>
</feature>
<evidence type="ECO:0000259" key="1">
    <source>
        <dbReference type="Pfam" id="PF01425"/>
    </source>
</evidence>
<evidence type="ECO:0000313" key="3">
    <source>
        <dbReference type="Proteomes" id="UP000024635"/>
    </source>
</evidence>
<dbReference type="AlphaFoldDB" id="A0A016VLT1"/>
<feature type="domain" description="Amidase" evidence="1">
    <location>
        <begin position="17"/>
        <end position="204"/>
    </location>
</feature>
<reference evidence="3" key="1">
    <citation type="journal article" date="2015" name="Nat. Genet.">
        <title>The genome and transcriptome of the zoonotic hookworm Ancylostoma ceylanicum identify infection-specific gene families.</title>
        <authorList>
            <person name="Schwarz E.M."/>
            <person name="Hu Y."/>
            <person name="Antoshechkin I."/>
            <person name="Miller M.M."/>
            <person name="Sternberg P.W."/>
            <person name="Aroian R.V."/>
        </authorList>
    </citation>
    <scope>NUCLEOTIDE SEQUENCE</scope>
    <source>
        <strain evidence="3">HY135</strain>
    </source>
</reference>
<dbReference type="Pfam" id="PF01425">
    <property type="entry name" value="Amidase"/>
    <property type="match status" value="3"/>
</dbReference>
<dbReference type="PANTHER" id="PTHR11895:SF7">
    <property type="entry name" value="GLUTAMYL-TRNA(GLN) AMIDOTRANSFERASE SUBUNIT A, MITOCHONDRIAL"/>
    <property type="match status" value="1"/>
</dbReference>
<protein>
    <recommendedName>
        <fullName evidence="1">Amidase domain-containing protein</fullName>
    </recommendedName>
</protein>
<dbReference type="OrthoDB" id="421993at2759"/>
<dbReference type="GO" id="GO:0030956">
    <property type="term" value="C:glutamyl-tRNA(Gln) amidotransferase complex"/>
    <property type="evidence" value="ECO:0007669"/>
    <property type="project" value="TreeGrafter"/>
</dbReference>
<accession>A0A016VLT1</accession>
<comment type="caution">
    <text evidence="2">The sequence shown here is derived from an EMBL/GenBank/DDBJ whole genome shotgun (WGS) entry which is preliminary data.</text>
</comment>
<dbReference type="GO" id="GO:0070681">
    <property type="term" value="P:glutaminyl-tRNAGln biosynthesis via transamidation"/>
    <property type="evidence" value="ECO:0007669"/>
    <property type="project" value="TreeGrafter"/>
</dbReference>
<dbReference type="InterPro" id="IPR023631">
    <property type="entry name" value="Amidase_dom"/>
</dbReference>
<dbReference type="SUPFAM" id="SSF75304">
    <property type="entry name" value="Amidase signature (AS) enzymes"/>
    <property type="match status" value="2"/>
</dbReference>
<dbReference type="GO" id="GO:0050567">
    <property type="term" value="F:glutaminyl-tRNA synthase (glutamine-hydrolyzing) activity"/>
    <property type="evidence" value="ECO:0007669"/>
    <property type="project" value="TreeGrafter"/>
</dbReference>
<dbReference type="GO" id="GO:0005739">
    <property type="term" value="C:mitochondrion"/>
    <property type="evidence" value="ECO:0007669"/>
    <property type="project" value="TreeGrafter"/>
</dbReference>
<evidence type="ECO:0000313" key="2">
    <source>
        <dbReference type="EMBL" id="EYC27977.1"/>
    </source>
</evidence>